<accession>A0ABW4BBG3</accession>
<dbReference type="Pfam" id="PF07729">
    <property type="entry name" value="FCD"/>
    <property type="match status" value="1"/>
</dbReference>
<sequence length="224" mass="25602">MQNPAGNMQTTAYDQLRDMIIHAELIPGEKISEATLMTQLRLGRTPLREAMIQLRQQGLVEMIPQSGTYITKIDLTVAEDARFVREVLERRIVKEAIQAHSATLLTTLKSLIAQAEVMSETRDPRAFFQFDNDFHHALFQAANKDTVWQWLQSLNMQLDRFRWLRLSVTALDWKTIIAQHQEILQAVAAGDAAAGEKLVGQHLKLMLEEEGSLLKQYPDYFVAR</sequence>
<dbReference type="SUPFAM" id="SSF46785">
    <property type="entry name" value="Winged helix' DNA-binding domain"/>
    <property type="match status" value="1"/>
</dbReference>
<dbReference type="EMBL" id="JBHTOA010000011">
    <property type="protein sequence ID" value="MFD1397865.1"/>
    <property type="molecule type" value="Genomic_DNA"/>
</dbReference>
<protein>
    <submittedName>
        <fullName evidence="5">GntR family transcriptional regulator</fullName>
    </submittedName>
</protein>
<dbReference type="Gene3D" id="1.20.120.530">
    <property type="entry name" value="GntR ligand-binding domain-like"/>
    <property type="match status" value="1"/>
</dbReference>
<dbReference type="InterPro" id="IPR000524">
    <property type="entry name" value="Tscrpt_reg_HTH_GntR"/>
</dbReference>
<dbReference type="CDD" id="cd07377">
    <property type="entry name" value="WHTH_GntR"/>
    <property type="match status" value="1"/>
</dbReference>
<feature type="domain" description="HTH gntR-type" evidence="4">
    <location>
        <begin position="6"/>
        <end position="73"/>
    </location>
</feature>
<keyword evidence="2" id="KW-0238">DNA-binding</keyword>
<dbReference type="SUPFAM" id="SSF48008">
    <property type="entry name" value="GntR ligand-binding domain-like"/>
    <property type="match status" value="1"/>
</dbReference>
<proteinExistence type="predicted"/>
<dbReference type="InterPro" id="IPR008920">
    <property type="entry name" value="TF_FadR/GntR_C"/>
</dbReference>
<keyword evidence="1" id="KW-0805">Transcription regulation</keyword>
<dbReference type="PANTHER" id="PTHR43537:SF5">
    <property type="entry name" value="UXU OPERON TRANSCRIPTIONAL REGULATOR"/>
    <property type="match status" value="1"/>
</dbReference>
<dbReference type="Gene3D" id="1.10.10.10">
    <property type="entry name" value="Winged helix-like DNA-binding domain superfamily/Winged helix DNA-binding domain"/>
    <property type="match status" value="1"/>
</dbReference>
<evidence type="ECO:0000256" key="2">
    <source>
        <dbReference type="ARBA" id="ARBA00023125"/>
    </source>
</evidence>
<keyword evidence="3" id="KW-0804">Transcription</keyword>
<dbReference type="InterPro" id="IPR011711">
    <property type="entry name" value="GntR_C"/>
</dbReference>
<keyword evidence="6" id="KW-1185">Reference proteome</keyword>
<dbReference type="InterPro" id="IPR036388">
    <property type="entry name" value="WH-like_DNA-bd_sf"/>
</dbReference>
<dbReference type="SMART" id="SM00895">
    <property type="entry name" value="FCD"/>
    <property type="match status" value="1"/>
</dbReference>
<comment type="caution">
    <text evidence="5">The sequence shown here is derived from an EMBL/GenBank/DDBJ whole genome shotgun (WGS) entry which is preliminary data.</text>
</comment>
<dbReference type="PANTHER" id="PTHR43537">
    <property type="entry name" value="TRANSCRIPTIONAL REGULATOR, GNTR FAMILY"/>
    <property type="match status" value="1"/>
</dbReference>
<evidence type="ECO:0000256" key="3">
    <source>
        <dbReference type="ARBA" id="ARBA00023163"/>
    </source>
</evidence>
<dbReference type="PROSITE" id="PS50949">
    <property type="entry name" value="HTH_GNTR"/>
    <property type="match status" value="1"/>
</dbReference>
<evidence type="ECO:0000256" key="1">
    <source>
        <dbReference type="ARBA" id="ARBA00023015"/>
    </source>
</evidence>
<dbReference type="Proteomes" id="UP001597199">
    <property type="component" value="Unassembled WGS sequence"/>
</dbReference>
<evidence type="ECO:0000313" key="5">
    <source>
        <dbReference type="EMBL" id="MFD1397865.1"/>
    </source>
</evidence>
<reference evidence="6" key="1">
    <citation type="journal article" date="2019" name="Int. J. Syst. Evol. Microbiol.">
        <title>The Global Catalogue of Microorganisms (GCM) 10K type strain sequencing project: providing services to taxonomists for standard genome sequencing and annotation.</title>
        <authorList>
            <consortium name="The Broad Institute Genomics Platform"/>
            <consortium name="The Broad Institute Genome Sequencing Center for Infectious Disease"/>
            <person name="Wu L."/>
            <person name="Ma J."/>
        </authorList>
    </citation>
    <scope>NUCLEOTIDE SEQUENCE [LARGE SCALE GENOMIC DNA]</scope>
    <source>
        <strain evidence="6">CCM 9110</strain>
    </source>
</reference>
<dbReference type="RefSeq" id="WP_204118989.1">
    <property type="nucleotide sequence ID" value="NZ_BOLV01000010.1"/>
</dbReference>
<dbReference type="InterPro" id="IPR036390">
    <property type="entry name" value="WH_DNA-bd_sf"/>
</dbReference>
<gene>
    <name evidence="5" type="ORF">ACFQ41_00915</name>
</gene>
<organism evidence="5 6">
    <name type="scientific">Lacticaseibacillus suilingensis</name>
    <dbReference type="NCBI Taxonomy" id="2799577"/>
    <lineage>
        <taxon>Bacteria</taxon>
        <taxon>Bacillati</taxon>
        <taxon>Bacillota</taxon>
        <taxon>Bacilli</taxon>
        <taxon>Lactobacillales</taxon>
        <taxon>Lactobacillaceae</taxon>
        <taxon>Lacticaseibacillus</taxon>
    </lineage>
</organism>
<evidence type="ECO:0000259" key="4">
    <source>
        <dbReference type="PROSITE" id="PS50949"/>
    </source>
</evidence>
<evidence type="ECO:0000313" key="6">
    <source>
        <dbReference type="Proteomes" id="UP001597199"/>
    </source>
</evidence>
<name>A0ABW4BBG3_9LACO</name>
<dbReference type="Pfam" id="PF00392">
    <property type="entry name" value="GntR"/>
    <property type="match status" value="1"/>
</dbReference>
<dbReference type="SMART" id="SM00345">
    <property type="entry name" value="HTH_GNTR"/>
    <property type="match status" value="1"/>
</dbReference>